<proteinExistence type="predicted"/>
<feature type="compositionally biased region" description="Low complexity" evidence="1">
    <location>
        <begin position="66"/>
        <end position="97"/>
    </location>
</feature>
<evidence type="ECO:0000313" key="3">
    <source>
        <dbReference type="EMBL" id="KAF2400125.1"/>
    </source>
</evidence>
<dbReference type="AlphaFoldDB" id="A0A6G1HWL2"/>
<dbReference type="EMBL" id="ML996696">
    <property type="protein sequence ID" value="KAF2400125.1"/>
    <property type="molecule type" value="Genomic_DNA"/>
</dbReference>
<dbReference type="Gene3D" id="3.30.700.20">
    <property type="entry name" value="Hypothetical protein ph0010, domain 1"/>
    <property type="match status" value="1"/>
</dbReference>
<dbReference type="InterPro" id="IPR036071">
    <property type="entry name" value="AMMECR1_dom_sf"/>
</dbReference>
<dbReference type="SUPFAM" id="SSF143447">
    <property type="entry name" value="AMMECR1-like"/>
    <property type="match status" value="1"/>
</dbReference>
<dbReference type="Proteomes" id="UP000799640">
    <property type="component" value="Unassembled WGS sequence"/>
</dbReference>
<dbReference type="InterPro" id="IPR002733">
    <property type="entry name" value="AMMECR1_domain"/>
</dbReference>
<evidence type="ECO:0000313" key="4">
    <source>
        <dbReference type="Proteomes" id="UP000799640"/>
    </source>
</evidence>
<reference evidence="3" key="1">
    <citation type="journal article" date="2020" name="Stud. Mycol.">
        <title>101 Dothideomycetes genomes: a test case for predicting lifestyles and emergence of pathogens.</title>
        <authorList>
            <person name="Haridas S."/>
            <person name="Albert R."/>
            <person name="Binder M."/>
            <person name="Bloem J."/>
            <person name="Labutti K."/>
            <person name="Salamov A."/>
            <person name="Andreopoulos B."/>
            <person name="Baker S."/>
            <person name="Barry K."/>
            <person name="Bills G."/>
            <person name="Bluhm B."/>
            <person name="Cannon C."/>
            <person name="Castanera R."/>
            <person name="Culley D."/>
            <person name="Daum C."/>
            <person name="Ezra D."/>
            <person name="Gonzalez J."/>
            <person name="Henrissat B."/>
            <person name="Kuo A."/>
            <person name="Liang C."/>
            <person name="Lipzen A."/>
            <person name="Lutzoni F."/>
            <person name="Magnuson J."/>
            <person name="Mondo S."/>
            <person name="Nolan M."/>
            <person name="Ohm R."/>
            <person name="Pangilinan J."/>
            <person name="Park H.-J."/>
            <person name="Ramirez L."/>
            <person name="Alfaro M."/>
            <person name="Sun H."/>
            <person name="Tritt A."/>
            <person name="Yoshinaga Y."/>
            <person name="Zwiers L.-H."/>
            <person name="Turgeon B."/>
            <person name="Goodwin S."/>
            <person name="Spatafora J."/>
            <person name="Crous P."/>
            <person name="Grigoriev I."/>
        </authorList>
    </citation>
    <scope>NUCLEOTIDE SEQUENCE</scope>
    <source>
        <strain evidence="3">CBS 262.69</strain>
    </source>
</reference>
<evidence type="ECO:0000256" key="1">
    <source>
        <dbReference type="SAM" id="MobiDB-lite"/>
    </source>
</evidence>
<dbReference type="PANTHER" id="PTHR13016:SF0">
    <property type="entry name" value="AMME SYNDROME CANDIDATE GENE 1 PROTEIN"/>
    <property type="match status" value="1"/>
</dbReference>
<name>A0A6G1HWL2_9PEZI</name>
<dbReference type="InterPro" id="IPR027485">
    <property type="entry name" value="AMMECR1_N"/>
</dbReference>
<dbReference type="InterPro" id="IPR023473">
    <property type="entry name" value="AMMECR1"/>
</dbReference>
<feature type="domain" description="AMMECR1" evidence="2">
    <location>
        <begin position="70"/>
        <end position="266"/>
    </location>
</feature>
<organism evidence="3 4">
    <name type="scientific">Trichodelitschia bisporula</name>
    <dbReference type="NCBI Taxonomy" id="703511"/>
    <lineage>
        <taxon>Eukaryota</taxon>
        <taxon>Fungi</taxon>
        <taxon>Dikarya</taxon>
        <taxon>Ascomycota</taxon>
        <taxon>Pezizomycotina</taxon>
        <taxon>Dothideomycetes</taxon>
        <taxon>Dothideomycetes incertae sedis</taxon>
        <taxon>Phaeotrichales</taxon>
        <taxon>Phaeotrichaceae</taxon>
        <taxon>Trichodelitschia</taxon>
    </lineage>
</organism>
<keyword evidence="4" id="KW-1185">Reference proteome</keyword>
<evidence type="ECO:0000259" key="2">
    <source>
        <dbReference type="PROSITE" id="PS51112"/>
    </source>
</evidence>
<feature type="region of interest" description="Disordered" evidence="1">
    <location>
        <begin position="66"/>
        <end position="100"/>
    </location>
</feature>
<dbReference type="OrthoDB" id="24630at2759"/>
<accession>A0A6G1HWL2</accession>
<dbReference type="Pfam" id="PF01871">
    <property type="entry name" value="AMMECR1"/>
    <property type="match status" value="1"/>
</dbReference>
<sequence length="275" mass="30570">MTSPAQCAFCFEVLSASLEKRAALSLYVVEDLWAQFEAADEEDVTDEPHQNPALAVLGNRLAVSTPSTSSSNSASAASSTPSVNTTASSATSLSSRSPLDRLRGEKREEFPLFVTWDKISARGKSLRGCIGTFEPHELDDGLRSYALTSALDDTRFNPVSARELPSLECSVTLLTDFEPAADAMDWEIGKHGLRISFTYHGRRFGATYLPDVAKEQGWTKEETLVSLMRKAGWGGRSSEWSKVNLQVIRYQGRKASLDYKTWREWRDWVEETGRD</sequence>
<dbReference type="PROSITE" id="PS51112">
    <property type="entry name" value="AMMECR1"/>
    <property type="match status" value="1"/>
</dbReference>
<protein>
    <recommendedName>
        <fullName evidence="2">AMMECR1 domain-containing protein</fullName>
    </recommendedName>
</protein>
<dbReference type="NCBIfam" id="TIGR00296">
    <property type="entry name" value="TIGR00296 family protein"/>
    <property type="match status" value="1"/>
</dbReference>
<dbReference type="PANTHER" id="PTHR13016">
    <property type="entry name" value="AMMECR1 HOMOLOG"/>
    <property type="match status" value="1"/>
</dbReference>
<gene>
    <name evidence="3" type="ORF">EJ06DRAFT_582679</name>
</gene>